<gene>
    <name evidence="2" type="ORF">RN001_010063</name>
</gene>
<comment type="caution">
    <text evidence="2">The sequence shown here is derived from an EMBL/GenBank/DDBJ whole genome shotgun (WGS) entry which is preliminary data.</text>
</comment>
<evidence type="ECO:0000256" key="1">
    <source>
        <dbReference type="SAM" id="SignalP"/>
    </source>
</evidence>
<reference evidence="3" key="1">
    <citation type="submission" date="2023-01" db="EMBL/GenBank/DDBJ databases">
        <title>Key to firefly adult light organ development and bioluminescence: homeobox transcription factors regulate luciferase expression and transportation to peroxisome.</title>
        <authorList>
            <person name="Fu X."/>
        </authorList>
    </citation>
    <scope>NUCLEOTIDE SEQUENCE [LARGE SCALE GENOMIC DNA]</scope>
</reference>
<evidence type="ECO:0000313" key="2">
    <source>
        <dbReference type="EMBL" id="KAK4877557.1"/>
    </source>
</evidence>
<feature type="chain" id="PRO_5043029457" evidence="1">
    <location>
        <begin position="23"/>
        <end position="144"/>
    </location>
</feature>
<organism evidence="2 3">
    <name type="scientific">Aquatica leii</name>
    <dbReference type="NCBI Taxonomy" id="1421715"/>
    <lineage>
        <taxon>Eukaryota</taxon>
        <taxon>Metazoa</taxon>
        <taxon>Ecdysozoa</taxon>
        <taxon>Arthropoda</taxon>
        <taxon>Hexapoda</taxon>
        <taxon>Insecta</taxon>
        <taxon>Pterygota</taxon>
        <taxon>Neoptera</taxon>
        <taxon>Endopterygota</taxon>
        <taxon>Coleoptera</taxon>
        <taxon>Polyphaga</taxon>
        <taxon>Elateriformia</taxon>
        <taxon>Elateroidea</taxon>
        <taxon>Lampyridae</taxon>
        <taxon>Luciolinae</taxon>
        <taxon>Aquatica</taxon>
    </lineage>
</organism>
<evidence type="ECO:0000313" key="3">
    <source>
        <dbReference type="Proteomes" id="UP001353858"/>
    </source>
</evidence>
<keyword evidence="1" id="KW-0732">Signal</keyword>
<protein>
    <submittedName>
        <fullName evidence="2">Uncharacterized protein</fullName>
    </submittedName>
</protein>
<sequence length="144" mass="16066">MKISLIFLISVCVLVNVQHTYAATDMFQLIVNILLCMKENSSEITLNDLCQMVNKLNCENQTLAKSKTCIFLKIVKLTNEQKADLLKFMEPILKNYPSISTCIKNRLLNACPGLCNIPNVCEANAVNLDVLITNIQNGVVSQQC</sequence>
<dbReference type="AlphaFoldDB" id="A0AAN7P615"/>
<proteinExistence type="predicted"/>
<keyword evidence="3" id="KW-1185">Reference proteome</keyword>
<dbReference type="Proteomes" id="UP001353858">
    <property type="component" value="Unassembled WGS sequence"/>
</dbReference>
<feature type="signal peptide" evidence="1">
    <location>
        <begin position="1"/>
        <end position="22"/>
    </location>
</feature>
<accession>A0AAN7P615</accession>
<name>A0AAN7P615_9COLE</name>
<dbReference type="EMBL" id="JARPUR010000004">
    <property type="protein sequence ID" value="KAK4877557.1"/>
    <property type="molecule type" value="Genomic_DNA"/>
</dbReference>